<evidence type="ECO:0000256" key="1">
    <source>
        <dbReference type="SAM" id="MobiDB-lite"/>
    </source>
</evidence>
<sequence length="100" mass="10558">MTDRDGKSKRAVSSAEAIASGAGAADELRTSSVAWTASCSVDVLPLAPSVSLSFLFEKTASVALYRHVQAWEAHEQAHVDSARTATRTTHVMITPGLTSK</sequence>
<dbReference type="AlphaFoldDB" id="A0A9W6XGR3"/>
<feature type="compositionally biased region" description="Low complexity" evidence="1">
    <location>
        <begin position="11"/>
        <end position="25"/>
    </location>
</feature>
<feature type="region of interest" description="Disordered" evidence="1">
    <location>
        <begin position="1"/>
        <end position="25"/>
    </location>
</feature>
<keyword evidence="3" id="KW-1185">Reference proteome</keyword>
<evidence type="ECO:0000313" key="3">
    <source>
        <dbReference type="Proteomes" id="UP001165121"/>
    </source>
</evidence>
<organism evidence="2 3">
    <name type="scientific">Phytophthora fragariaefolia</name>
    <dbReference type="NCBI Taxonomy" id="1490495"/>
    <lineage>
        <taxon>Eukaryota</taxon>
        <taxon>Sar</taxon>
        <taxon>Stramenopiles</taxon>
        <taxon>Oomycota</taxon>
        <taxon>Peronosporomycetes</taxon>
        <taxon>Peronosporales</taxon>
        <taxon>Peronosporaceae</taxon>
        <taxon>Phytophthora</taxon>
    </lineage>
</organism>
<dbReference type="Proteomes" id="UP001165121">
    <property type="component" value="Unassembled WGS sequence"/>
</dbReference>
<proteinExistence type="predicted"/>
<reference evidence="2" key="1">
    <citation type="submission" date="2023-04" db="EMBL/GenBank/DDBJ databases">
        <title>Phytophthora fragariaefolia NBRC 109709.</title>
        <authorList>
            <person name="Ichikawa N."/>
            <person name="Sato H."/>
            <person name="Tonouchi N."/>
        </authorList>
    </citation>
    <scope>NUCLEOTIDE SEQUENCE</scope>
    <source>
        <strain evidence="2">NBRC 109709</strain>
    </source>
</reference>
<dbReference type="EMBL" id="BSXT01001080">
    <property type="protein sequence ID" value="GMF38282.1"/>
    <property type="molecule type" value="Genomic_DNA"/>
</dbReference>
<comment type="caution">
    <text evidence="2">The sequence shown here is derived from an EMBL/GenBank/DDBJ whole genome shotgun (WGS) entry which is preliminary data.</text>
</comment>
<gene>
    <name evidence="2" type="ORF">Pfra01_001098200</name>
</gene>
<evidence type="ECO:0000313" key="2">
    <source>
        <dbReference type="EMBL" id="GMF38282.1"/>
    </source>
</evidence>
<accession>A0A9W6XGR3</accession>
<protein>
    <submittedName>
        <fullName evidence="2">Unnamed protein product</fullName>
    </submittedName>
</protein>
<name>A0A9W6XGR3_9STRA</name>